<dbReference type="AlphaFoldDB" id="A0AAV9ZR05"/>
<feature type="compositionally biased region" description="Pro residues" evidence="1">
    <location>
        <begin position="399"/>
        <end position="424"/>
    </location>
</feature>
<organism evidence="2 3">
    <name type="scientific">Favolaschia claudopus</name>
    <dbReference type="NCBI Taxonomy" id="2862362"/>
    <lineage>
        <taxon>Eukaryota</taxon>
        <taxon>Fungi</taxon>
        <taxon>Dikarya</taxon>
        <taxon>Basidiomycota</taxon>
        <taxon>Agaricomycotina</taxon>
        <taxon>Agaricomycetes</taxon>
        <taxon>Agaricomycetidae</taxon>
        <taxon>Agaricales</taxon>
        <taxon>Marasmiineae</taxon>
        <taxon>Mycenaceae</taxon>
        <taxon>Favolaschia</taxon>
    </lineage>
</organism>
<evidence type="ECO:0000256" key="1">
    <source>
        <dbReference type="SAM" id="MobiDB-lite"/>
    </source>
</evidence>
<dbReference type="Proteomes" id="UP001362999">
    <property type="component" value="Unassembled WGS sequence"/>
</dbReference>
<accession>A0AAV9ZR05</accession>
<sequence>MTQGRKGQFNATQTAHLESYLEDFKAQLDTGLSGIGLTRHKQSIATRALASSAFEGLDLSENSRKKWFEIIVRKYTNYYNNVWKKTNQPDEPSGASLITTNPLLKFASILSGRQTFAREKEETISTLAAQRRLDTNINEAAARQIVLKELWDALTPDEKSDWSAQAEEEATDVEFNQKEFSTNIHLALRSLCQGGLLGDAEMLLFYGFRDVNNGDLRVGSVHGHSKHNKINFGGNDLEENFGIPWSEFAGSVIPQPLLQMNTTAITVAEDGTVIFPSIDLEKIVVTDLRAILANYLQACWAHRSNQDETVVPWADIAADPAKFYSQAKFSLPVRLKDPLTMESIETMMLANFFINSTRSSAPFHFEAEADEPPRSPKSSAPPATPLTPPEHSRPASPVVAPPGSPPPSSPPPHVTVTPSPPPSPPKKKSNKRTRYALYSFAVAIY</sequence>
<evidence type="ECO:0000313" key="2">
    <source>
        <dbReference type="EMBL" id="KAK6989010.1"/>
    </source>
</evidence>
<proteinExistence type="predicted"/>
<feature type="region of interest" description="Disordered" evidence="1">
    <location>
        <begin position="367"/>
        <end position="432"/>
    </location>
</feature>
<protein>
    <submittedName>
        <fullName evidence="2">Uncharacterized protein</fullName>
    </submittedName>
</protein>
<name>A0AAV9ZR05_9AGAR</name>
<gene>
    <name evidence="2" type="ORF">R3P38DRAFT_2572266</name>
</gene>
<dbReference type="EMBL" id="JAWWNJ010000118">
    <property type="protein sequence ID" value="KAK6989010.1"/>
    <property type="molecule type" value="Genomic_DNA"/>
</dbReference>
<keyword evidence="3" id="KW-1185">Reference proteome</keyword>
<evidence type="ECO:0000313" key="3">
    <source>
        <dbReference type="Proteomes" id="UP001362999"/>
    </source>
</evidence>
<reference evidence="2 3" key="1">
    <citation type="journal article" date="2024" name="J Genomics">
        <title>Draft genome sequencing and assembly of Favolaschia claudopus CIRM-BRFM 2984 isolated from oak limbs.</title>
        <authorList>
            <person name="Navarro D."/>
            <person name="Drula E."/>
            <person name="Chaduli D."/>
            <person name="Cazenave R."/>
            <person name="Ahrendt S."/>
            <person name="Wang J."/>
            <person name="Lipzen A."/>
            <person name="Daum C."/>
            <person name="Barry K."/>
            <person name="Grigoriev I.V."/>
            <person name="Favel A."/>
            <person name="Rosso M.N."/>
            <person name="Martin F."/>
        </authorList>
    </citation>
    <scope>NUCLEOTIDE SEQUENCE [LARGE SCALE GENOMIC DNA]</scope>
    <source>
        <strain evidence="2 3">CIRM-BRFM 2984</strain>
    </source>
</reference>
<comment type="caution">
    <text evidence="2">The sequence shown here is derived from an EMBL/GenBank/DDBJ whole genome shotgun (WGS) entry which is preliminary data.</text>
</comment>